<sequence length="211" mass="23927">MYSATLSRLLVLLCLFVAFPISSSSLTPNQKPLSETDYHNYLTQFHDLNSQVSIRMTQYNIAMTIHMGIIATTLSSLSETVDALLYHPLAFGDLLHDMTKETREKLVKSLYQFLNDTAIQVTAEMEAGFPIIAQHLDAIETESQNLDAFLETIEHEFIRLRDSLLQHDLMVDPAAVLEKRKSKNSAIDISREREETIRCSIPPLLLTSRTD</sequence>
<dbReference type="AlphaFoldDB" id="A0A2T3B318"/>
<dbReference type="EMBL" id="KZ679010">
    <property type="protein sequence ID" value="PSS20030.1"/>
    <property type="molecule type" value="Genomic_DNA"/>
</dbReference>
<evidence type="ECO:0000313" key="2">
    <source>
        <dbReference type="EMBL" id="PSS20030.1"/>
    </source>
</evidence>
<evidence type="ECO:0000313" key="3">
    <source>
        <dbReference type="Proteomes" id="UP000241818"/>
    </source>
</evidence>
<reference evidence="2 3" key="1">
    <citation type="journal article" date="2018" name="New Phytol.">
        <title>Comparative genomics and transcriptomics depict ericoid mycorrhizal fungi as versatile saprotrophs and plant mutualists.</title>
        <authorList>
            <person name="Martino E."/>
            <person name="Morin E."/>
            <person name="Grelet G.A."/>
            <person name="Kuo A."/>
            <person name="Kohler A."/>
            <person name="Daghino S."/>
            <person name="Barry K.W."/>
            <person name="Cichocki N."/>
            <person name="Clum A."/>
            <person name="Dockter R.B."/>
            <person name="Hainaut M."/>
            <person name="Kuo R.C."/>
            <person name="LaButti K."/>
            <person name="Lindahl B.D."/>
            <person name="Lindquist E.A."/>
            <person name="Lipzen A."/>
            <person name="Khouja H.R."/>
            <person name="Magnuson J."/>
            <person name="Murat C."/>
            <person name="Ohm R.A."/>
            <person name="Singer S.W."/>
            <person name="Spatafora J.W."/>
            <person name="Wang M."/>
            <person name="Veneault-Fourrey C."/>
            <person name="Henrissat B."/>
            <person name="Grigoriev I.V."/>
            <person name="Martin F.M."/>
            <person name="Perotto S."/>
        </authorList>
    </citation>
    <scope>NUCLEOTIDE SEQUENCE [LARGE SCALE GENOMIC DNA]</scope>
    <source>
        <strain evidence="2 3">ATCC 22711</strain>
    </source>
</reference>
<name>A0A2T3B318_AMORE</name>
<dbReference type="GeneID" id="36571899"/>
<keyword evidence="3" id="KW-1185">Reference proteome</keyword>
<proteinExistence type="predicted"/>
<feature type="signal peptide" evidence="1">
    <location>
        <begin position="1"/>
        <end position="24"/>
    </location>
</feature>
<dbReference type="RefSeq" id="XP_024721300.1">
    <property type="nucleotide sequence ID" value="XM_024863818.1"/>
</dbReference>
<organism evidence="2 3">
    <name type="scientific">Amorphotheca resinae ATCC 22711</name>
    <dbReference type="NCBI Taxonomy" id="857342"/>
    <lineage>
        <taxon>Eukaryota</taxon>
        <taxon>Fungi</taxon>
        <taxon>Dikarya</taxon>
        <taxon>Ascomycota</taxon>
        <taxon>Pezizomycotina</taxon>
        <taxon>Leotiomycetes</taxon>
        <taxon>Helotiales</taxon>
        <taxon>Amorphothecaceae</taxon>
        <taxon>Amorphotheca</taxon>
    </lineage>
</organism>
<gene>
    <name evidence="2" type="ORF">M430DRAFT_18214</name>
</gene>
<dbReference type="InParanoid" id="A0A2T3B318"/>
<accession>A0A2T3B318</accession>
<feature type="chain" id="PRO_5015512861" evidence="1">
    <location>
        <begin position="25"/>
        <end position="211"/>
    </location>
</feature>
<dbReference type="Proteomes" id="UP000241818">
    <property type="component" value="Unassembled WGS sequence"/>
</dbReference>
<keyword evidence="1" id="KW-0732">Signal</keyword>
<evidence type="ECO:0000256" key="1">
    <source>
        <dbReference type="SAM" id="SignalP"/>
    </source>
</evidence>
<protein>
    <submittedName>
        <fullName evidence="2">Uncharacterized protein</fullName>
    </submittedName>
</protein>